<proteinExistence type="predicted"/>
<feature type="compositionally biased region" description="Polar residues" evidence="1">
    <location>
        <begin position="1"/>
        <end position="11"/>
    </location>
</feature>
<keyword evidence="2" id="KW-0472">Membrane</keyword>
<name>A0AAV9U9S2_9PEZI</name>
<evidence type="ECO:0000313" key="3">
    <source>
        <dbReference type="EMBL" id="KAK6338049.1"/>
    </source>
</evidence>
<protein>
    <submittedName>
        <fullName evidence="3">Uncharacterized protein</fullName>
    </submittedName>
</protein>
<keyword evidence="4" id="KW-1185">Reference proteome</keyword>
<evidence type="ECO:0000256" key="2">
    <source>
        <dbReference type="SAM" id="Phobius"/>
    </source>
</evidence>
<dbReference type="Proteomes" id="UP001375240">
    <property type="component" value="Unassembled WGS sequence"/>
</dbReference>
<evidence type="ECO:0000313" key="4">
    <source>
        <dbReference type="Proteomes" id="UP001375240"/>
    </source>
</evidence>
<feature type="region of interest" description="Disordered" evidence="1">
    <location>
        <begin position="144"/>
        <end position="165"/>
    </location>
</feature>
<comment type="caution">
    <text evidence="3">The sequence shown here is derived from an EMBL/GenBank/DDBJ whole genome shotgun (WGS) entry which is preliminary data.</text>
</comment>
<keyword evidence="2" id="KW-0812">Transmembrane</keyword>
<feature type="transmembrane region" description="Helical" evidence="2">
    <location>
        <begin position="254"/>
        <end position="275"/>
    </location>
</feature>
<accession>A0AAV9U9S2</accession>
<evidence type="ECO:0000256" key="1">
    <source>
        <dbReference type="SAM" id="MobiDB-lite"/>
    </source>
</evidence>
<reference evidence="3 4" key="1">
    <citation type="submission" date="2019-10" db="EMBL/GenBank/DDBJ databases">
        <authorList>
            <person name="Palmer J.M."/>
        </authorList>
    </citation>
    <scope>NUCLEOTIDE SEQUENCE [LARGE SCALE GENOMIC DNA]</scope>
    <source>
        <strain evidence="3 4">TWF696</strain>
    </source>
</reference>
<organism evidence="3 4">
    <name type="scientific">Orbilia brochopaga</name>
    <dbReference type="NCBI Taxonomy" id="3140254"/>
    <lineage>
        <taxon>Eukaryota</taxon>
        <taxon>Fungi</taxon>
        <taxon>Dikarya</taxon>
        <taxon>Ascomycota</taxon>
        <taxon>Pezizomycotina</taxon>
        <taxon>Orbiliomycetes</taxon>
        <taxon>Orbiliales</taxon>
        <taxon>Orbiliaceae</taxon>
        <taxon>Orbilia</taxon>
    </lineage>
</organism>
<dbReference type="EMBL" id="JAVHNQ010000010">
    <property type="protein sequence ID" value="KAK6338049.1"/>
    <property type="molecule type" value="Genomic_DNA"/>
</dbReference>
<gene>
    <name evidence="3" type="ORF">TWF696_001520</name>
</gene>
<feature type="transmembrane region" description="Helical" evidence="2">
    <location>
        <begin position="332"/>
        <end position="354"/>
    </location>
</feature>
<keyword evidence="2" id="KW-1133">Transmembrane helix</keyword>
<feature type="transmembrane region" description="Helical" evidence="2">
    <location>
        <begin position="219"/>
        <end position="239"/>
    </location>
</feature>
<sequence>MSRISTPSLESLNPWASVRNSPTSQRQQPAAPPPDASESESDGQPPTIVRPKRLPAPQGPEGIELATDGLDHFGTMRSFGRPVQGVYFYQYNSSDDEATDGNDGPRDAGRRVFRQRDLNDLFAEQENKYLKDANEADAEKAAGQVKDHARGPVVPAPAMSADGGLRKAASRESRFREHLSMDNVSSEALEKILATAASKPVEKKDLTTVQRILYKHSPWFLRFVFLFFLASWWSLIPLMRASAQNFHPDKLPEIYSGTMIIVIAASLGVQIFYFYRHGSPWATKKTSRKLHKAASKNIDRDMEAGKAQMIETTTSGNKQQQKKGKGRRLEKYMFVVDVVLLLLALAMLFVSIVLSKHAGPHGNEADVKEAVLTAGAGGRNA</sequence>
<feature type="region of interest" description="Disordered" evidence="1">
    <location>
        <begin position="1"/>
        <end position="67"/>
    </location>
</feature>
<dbReference type="AlphaFoldDB" id="A0AAV9U9S2"/>